<dbReference type="InterPro" id="IPR003680">
    <property type="entry name" value="Flavodoxin_fold"/>
</dbReference>
<dbReference type="RefSeq" id="WP_110843738.1">
    <property type="nucleotide sequence ID" value="NZ_QJVJ01000020.1"/>
</dbReference>
<dbReference type="InterPro" id="IPR029039">
    <property type="entry name" value="Flavoprotein-like_sf"/>
</dbReference>
<evidence type="ECO:0000313" key="3">
    <source>
        <dbReference type="EMBL" id="PYI50303.1"/>
    </source>
</evidence>
<name>A0A2V5JYQ5_9BACL</name>
<dbReference type="InterPro" id="IPR046980">
    <property type="entry name" value="KefG/KefF"/>
</dbReference>
<dbReference type="PANTHER" id="PTHR47307">
    <property type="entry name" value="GLUTATHIONE-REGULATED POTASSIUM-EFFLUX SYSTEM ANCILLARY PROTEIN KEFG"/>
    <property type="match status" value="1"/>
</dbReference>
<proteinExistence type="predicted"/>
<sequence length="136" mass="15272">MKTLVVVTHPSLDTSAVNKRWVEELRKWLDDVLTYGWAYGSKGGDKLKNRKVALGVTAGIQKEDYSANGRYRYSLEQILVPFETSFRYCGADYRSFFAFYGTENEPGGLVPGADNETPAARLEQSAQAYLNFIDSL</sequence>
<dbReference type="EMBL" id="QJVJ01000020">
    <property type="protein sequence ID" value="PYI50303.1"/>
    <property type="molecule type" value="Genomic_DNA"/>
</dbReference>
<dbReference type="GO" id="GO:0010181">
    <property type="term" value="F:FMN binding"/>
    <property type="evidence" value="ECO:0007669"/>
    <property type="project" value="TreeGrafter"/>
</dbReference>
<reference evidence="3 4" key="1">
    <citation type="submission" date="2018-05" db="EMBL/GenBank/DDBJ databases">
        <title>Paenibacillus flagellatus sp. nov., isolated from selenium mineral soil.</title>
        <authorList>
            <person name="Dai X."/>
        </authorList>
    </citation>
    <scope>NUCLEOTIDE SEQUENCE [LARGE SCALE GENOMIC DNA]</scope>
    <source>
        <strain evidence="3 4">DXL2</strain>
    </source>
</reference>
<keyword evidence="4" id="KW-1185">Reference proteome</keyword>
<dbReference type="SUPFAM" id="SSF52218">
    <property type="entry name" value="Flavoproteins"/>
    <property type="match status" value="1"/>
</dbReference>
<protein>
    <submittedName>
        <fullName evidence="3">NADPH dehydrogenase</fullName>
    </submittedName>
</protein>
<evidence type="ECO:0000256" key="1">
    <source>
        <dbReference type="ARBA" id="ARBA00023002"/>
    </source>
</evidence>
<dbReference type="Gene3D" id="3.40.50.360">
    <property type="match status" value="1"/>
</dbReference>
<dbReference type="AlphaFoldDB" id="A0A2V5JYQ5"/>
<dbReference type="Pfam" id="PF02525">
    <property type="entry name" value="Flavodoxin_2"/>
    <property type="match status" value="1"/>
</dbReference>
<comment type="caution">
    <text evidence="3">The sequence shown here is derived from an EMBL/GenBank/DDBJ whole genome shotgun (WGS) entry which is preliminary data.</text>
</comment>
<keyword evidence="1" id="KW-0560">Oxidoreductase</keyword>
<evidence type="ECO:0000259" key="2">
    <source>
        <dbReference type="Pfam" id="PF02525"/>
    </source>
</evidence>
<dbReference type="Proteomes" id="UP000247476">
    <property type="component" value="Unassembled WGS sequence"/>
</dbReference>
<dbReference type="GO" id="GO:0009055">
    <property type="term" value="F:electron transfer activity"/>
    <property type="evidence" value="ECO:0007669"/>
    <property type="project" value="TreeGrafter"/>
</dbReference>
<accession>A0A2V5JYQ5</accession>
<gene>
    <name evidence="3" type="ORF">DLM86_29990</name>
</gene>
<dbReference type="GO" id="GO:0003955">
    <property type="term" value="F:NAD(P)H dehydrogenase (quinone) activity"/>
    <property type="evidence" value="ECO:0007669"/>
    <property type="project" value="TreeGrafter"/>
</dbReference>
<organism evidence="3 4">
    <name type="scientific">Paenibacillus flagellatus</name>
    <dbReference type="NCBI Taxonomy" id="2211139"/>
    <lineage>
        <taxon>Bacteria</taxon>
        <taxon>Bacillati</taxon>
        <taxon>Bacillota</taxon>
        <taxon>Bacilli</taxon>
        <taxon>Bacillales</taxon>
        <taxon>Paenibacillaceae</taxon>
        <taxon>Paenibacillus</taxon>
    </lineage>
</organism>
<evidence type="ECO:0000313" key="4">
    <source>
        <dbReference type="Proteomes" id="UP000247476"/>
    </source>
</evidence>
<feature type="domain" description="Flavodoxin-like fold" evidence="2">
    <location>
        <begin position="25"/>
        <end position="105"/>
    </location>
</feature>
<dbReference type="PANTHER" id="PTHR47307:SF1">
    <property type="entry name" value="GLUTATHIONE-REGULATED POTASSIUM-EFFLUX SYSTEM ANCILLARY PROTEIN KEFG"/>
    <property type="match status" value="1"/>
</dbReference>
<dbReference type="OrthoDB" id="9798454at2"/>